<proteinExistence type="predicted"/>
<dbReference type="NCBIfam" id="TIGR01873">
    <property type="entry name" value="cas_CT1978"/>
    <property type="match status" value="1"/>
</dbReference>
<accession>A0ABV4CG35</accession>
<reference evidence="1 2" key="1">
    <citation type="submission" date="2024-08" db="EMBL/GenBank/DDBJ databases">
        <title>Genome mining of Saccharopolyspora cebuensis PGLac3 from Nigerian medicinal plant.</title>
        <authorList>
            <person name="Ezeobiora C.E."/>
            <person name="Igbokwe N.H."/>
            <person name="Amin D.H."/>
            <person name="Mendie U.E."/>
        </authorList>
    </citation>
    <scope>NUCLEOTIDE SEQUENCE [LARGE SCALE GENOMIC DNA]</scope>
    <source>
        <strain evidence="1 2">PGLac3</strain>
    </source>
</reference>
<dbReference type="Proteomes" id="UP001564626">
    <property type="component" value="Unassembled WGS sequence"/>
</dbReference>
<dbReference type="Pfam" id="PF09707">
    <property type="entry name" value="Cas_Cas2CT1978"/>
    <property type="match status" value="1"/>
</dbReference>
<organism evidence="1 2">
    <name type="scientific">Saccharopolyspora cebuensis</name>
    <dbReference type="NCBI Taxonomy" id="418759"/>
    <lineage>
        <taxon>Bacteria</taxon>
        <taxon>Bacillati</taxon>
        <taxon>Actinomycetota</taxon>
        <taxon>Actinomycetes</taxon>
        <taxon>Pseudonocardiales</taxon>
        <taxon>Pseudonocardiaceae</taxon>
        <taxon>Saccharopolyspora</taxon>
    </lineage>
</organism>
<evidence type="ECO:0000313" key="1">
    <source>
        <dbReference type="EMBL" id="MEY8040060.1"/>
    </source>
</evidence>
<dbReference type="RefSeq" id="WP_369774797.1">
    <property type="nucleotide sequence ID" value="NZ_JBGEHV010000017.1"/>
</dbReference>
<dbReference type="EMBL" id="JBGEHV010000017">
    <property type="protein sequence ID" value="MEY8040060.1"/>
    <property type="molecule type" value="Genomic_DNA"/>
</dbReference>
<evidence type="ECO:0000313" key="2">
    <source>
        <dbReference type="Proteomes" id="UP001564626"/>
    </source>
</evidence>
<sequence>MPNLVVISTTAVPDYVRGSLTRWLTEPAPGLYVGSISARVRDELWTQVAAAVGDGAAVCVHPTDNEQRYTITTAGQRRRSVLDFEGLELIGFHQHPAPQDHGNEQLPF</sequence>
<dbReference type="Gene3D" id="3.30.70.240">
    <property type="match status" value="1"/>
</dbReference>
<gene>
    <name evidence="1" type="primary">cas2e</name>
    <name evidence="1" type="ORF">AB8O55_11695</name>
</gene>
<dbReference type="InterPro" id="IPR010152">
    <property type="entry name" value="CRISPR-assoc_prot_Cas2_sub"/>
</dbReference>
<protein>
    <submittedName>
        <fullName evidence="1">Type I-E CRISPR-associated endoribonuclease Cas2e</fullName>
    </submittedName>
</protein>
<name>A0ABV4CG35_9PSEU</name>
<keyword evidence="2" id="KW-1185">Reference proteome</keyword>
<comment type="caution">
    <text evidence="1">The sequence shown here is derived from an EMBL/GenBank/DDBJ whole genome shotgun (WGS) entry which is preliminary data.</text>
</comment>